<proteinExistence type="predicted"/>
<feature type="coiled-coil region" evidence="1">
    <location>
        <begin position="530"/>
        <end position="564"/>
    </location>
</feature>
<keyword evidence="1" id="KW-0175">Coiled coil</keyword>
<comment type="caution">
    <text evidence="2">The sequence shown here is derived from an EMBL/GenBank/DDBJ whole genome shotgun (WGS) entry which is preliminary data.</text>
</comment>
<feature type="coiled-coil region" evidence="1">
    <location>
        <begin position="601"/>
        <end position="628"/>
    </location>
</feature>
<dbReference type="AlphaFoldDB" id="A0A7J6MFX4"/>
<reference evidence="2 3" key="1">
    <citation type="submission" date="2020-04" db="EMBL/GenBank/DDBJ databases">
        <title>Perkinsus olseni comparative genomics.</title>
        <authorList>
            <person name="Bogema D.R."/>
        </authorList>
    </citation>
    <scope>NUCLEOTIDE SEQUENCE [LARGE SCALE GENOMIC DNA]</scope>
    <source>
        <strain evidence="2">ATCC PRA-31</strain>
    </source>
</reference>
<feature type="coiled-coil region" evidence="1">
    <location>
        <begin position="663"/>
        <end position="693"/>
    </location>
</feature>
<dbReference type="Proteomes" id="UP000572268">
    <property type="component" value="Unassembled WGS sequence"/>
</dbReference>
<sequence>MIPFQSGAVGVAGAVARSVGAATRSKLGIPSIVDGYNRDRFMMAHEDGFKLELHSWHLLGTKDRSPWLARSLIDTLTIGLSIDAPELKDPAAHIIYDERLYHLATGGGHYGVSPPVALDAGIIVADLGPVHARLVLGMFLNQRQLPSILWSADVSAVRGFRPRPFGDALRSRLEEMKNRQEVEENAEVLGDDGEPLPTIRRRIFKFGLSRPSLSSVINGEPSRLMLPGSGSGLPEQLLASVTEMGRNAATVVRGAFVSIEKGTTHDGLGSSLFPVGEEEKNILAHGQPMGYKVKMDTRGAEDGSSSSSLVVSGFDTESGFPVALHCRWYRKYPQYCCRSRSEPLCQILGVRAEDTTYRISADDVGCMVMVEVECAEASYKGRALLSEGPMEMDAATRRTLDNIVAAGGTRFQVQLIGDDGGEVDAMLQVMSNGVRLTVTAPRNSYEPMECCYSGEHPEVRIYPADHASRFDVIASEGDRWKFRALSRQARDLAVLTIRSLKGLQLYGNSRALVDGELVEGGGRLVMLLEMERLRTKVAGLVGEAERMRRQCRKAVAEKQTLADQLTDTIEAYTQVMESGSSGFSEAYRPAITEDVCVMEEVETLRLSNRRLTAEVKTLRAEILKMKVREVAAEKAASQEALQSKNGCAEADIEETQVAQDAQVRKLEHQKSLLEEERDQLKEELQQLSEMYLELWSKGCPPDSGAVVELKQELIWLKEENESLRSPVRKLIARSEAPPEPDDLPEGI</sequence>
<accession>A0A7J6MFX4</accession>
<evidence type="ECO:0000313" key="3">
    <source>
        <dbReference type="Proteomes" id="UP000572268"/>
    </source>
</evidence>
<gene>
    <name evidence="2" type="ORF">FOL46_000747</name>
</gene>
<name>A0A7J6MFX4_PEROL</name>
<evidence type="ECO:0000313" key="2">
    <source>
        <dbReference type="EMBL" id="KAF4670542.1"/>
    </source>
</evidence>
<evidence type="ECO:0000256" key="1">
    <source>
        <dbReference type="SAM" id="Coils"/>
    </source>
</evidence>
<dbReference type="EMBL" id="JABANN010000118">
    <property type="protein sequence ID" value="KAF4670542.1"/>
    <property type="molecule type" value="Genomic_DNA"/>
</dbReference>
<protein>
    <submittedName>
        <fullName evidence="2">Uncharacterized protein</fullName>
    </submittedName>
</protein>
<organism evidence="2 3">
    <name type="scientific">Perkinsus olseni</name>
    <name type="common">Perkinsus atlanticus</name>
    <dbReference type="NCBI Taxonomy" id="32597"/>
    <lineage>
        <taxon>Eukaryota</taxon>
        <taxon>Sar</taxon>
        <taxon>Alveolata</taxon>
        <taxon>Perkinsozoa</taxon>
        <taxon>Perkinsea</taxon>
        <taxon>Perkinsida</taxon>
        <taxon>Perkinsidae</taxon>
        <taxon>Perkinsus</taxon>
    </lineage>
</organism>